<reference evidence="2" key="1">
    <citation type="journal article" date="2021" name="Nat. Microbiol.">
        <title>Cocultivation of an ultrasmall environmental parasitic bacterium with lytic ability against bacteria associated with wastewater foams.</title>
        <authorList>
            <person name="Batinovic S."/>
            <person name="Rose J.J.A."/>
            <person name="Ratcliffe J."/>
            <person name="Seviour R.J."/>
            <person name="Petrovski S."/>
        </authorList>
    </citation>
    <scope>NUCLEOTIDE SEQUENCE</scope>
    <source>
        <strain evidence="2">JR1</strain>
    </source>
</reference>
<dbReference type="Proteomes" id="UP001059824">
    <property type="component" value="Chromosome"/>
</dbReference>
<evidence type="ECO:0000313" key="3">
    <source>
        <dbReference type="Proteomes" id="UP001059824"/>
    </source>
</evidence>
<evidence type="ECO:0000256" key="1">
    <source>
        <dbReference type="SAM" id="MobiDB-lite"/>
    </source>
</evidence>
<evidence type="ECO:0000313" key="2">
    <source>
        <dbReference type="EMBL" id="QHN42539.1"/>
    </source>
</evidence>
<dbReference type="AlphaFoldDB" id="A0A857MMN0"/>
<feature type="region of interest" description="Disordered" evidence="1">
    <location>
        <begin position="37"/>
        <end position="59"/>
    </location>
</feature>
<dbReference type="RefSeq" id="WP_260763923.1">
    <property type="nucleotide sequence ID" value="NZ_CP045921.1"/>
</dbReference>
<gene>
    <name evidence="2" type="ORF">GII36_01585</name>
</gene>
<proteinExistence type="predicted"/>
<sequence length="271" mass="30100">MKKFFITITLILIIAGAGTGIYFVFFTPQARATRTAEQTMHAASSQDEASFKSHGTPSGSDEFYTAVSSRNYRLDTTTEEASTFYLRYSFTDNESPKHARIAIQNGIVKELAVGDAIGVTPKEDKKQAANTTSQDFCLAKADLQYLDATSLYARTIRGATMIFADDTSTTYSGEENAGKLFDRMGDFYKKTSAKDYSFSVRGYLAATSDTLEERKQVIQNRVTKIQQDLIKQGIPEDRINLADPVAYPADQPTDGQNERYVIIDITNNCIK</sequence>
<keyword evidence="3" id="KW-1185">Reference proteome</keyword>
<name>A0A857MMN0_9BACT</name>
<accession>A0A857MMN0</accession>
<protein>
    <submittedName>
        <fullName evidence="2">Uncharacterized protein</fullName>
    </submittedName>
</protein>
<dbReference type="KEGG" id="mama:GII36_01585"/>
<dbReference type="EMBL" id="CP045921">
    <property type="protein sequence ID" value="QHN42539.1"/>
    <property type="molecule type" value="Genomic_DNA"/>
</dbReference>
<organism evidence="2 3">
    <name type="scientific">Candidatus Mycosynbacter amalyticus</name>
    <dbReference type="NCBI Taxonomy" id="2665156"/>
    <lineage>
        <taxon>Bacteria</taxon>
        <taxon>Candidatus Saccharimonadota</taxon>
        <taxon>Candidatus Saccharimonadota incertae sedis</taxon>
        <taxon>Candidatus Mycosynbacter</taxon>
    </lineage>
</organism>